<feature type="chain" id="PRO_5009212291" description="GP-PDE domain-containing protein" evidence="1">
    <location>
        <begin position="21"/>
        <end position="358"/>
    </location>
</feature>
<dbReference type="OrthoDB" id="9795622at2"/>
<dbReference type="CDD" id="cd08566">
    <property type="entry name" value="GDPD_AtGDE_like"/>
    <property type="match status" value="1"/>
</dbReference>
<gene>
    <name evidence="3" type="ORF">PHACT_10905</name>
</gene>
<dbReference type="Proteomes" id="UP000175669">
    <property type="component" value="Unassembled WGS sequence"/>
</dbReference>
<dbReference type="Pfam" id="PF03009">
    <property type="entry name" value="GDPD"/>
    <property type="match status" value="1"/>
</dbReference>
<comment type="caution">
    <text evidence="3">The sequence shown here is derived from an EMBL/GenBank/DDBJ whole genome shotgun (WGS) entry which is preliminary data.</text>
</comment>
<feature type="signal peptide" evidence="1">
    <location>
        <begin position="1"/>
        <end position="20"/>
    </location>
</feature>
<dbReference type="InterPro" id="IPR030395">
    <property type="entry name" value="GP_PDE_dom"/>
</dbReference>
<feature type="domain" description="GP-PDE" evidence="2">
    <location>
        <begin position="97"/>
        <end position="328"/>
    </location>
</feature>
<dbReference type="PROSITE" id="PS51704">
    <property type="entry name" value="GP_PDE"/>
    <property type="match status" value="1"/>
</dbReference>
<dbReference type="Gene3D" id="3.20.20.190">
    <property type="entry name" value="Phosphatidylinositol (PI) phosphodiesterase"/>
    <property type="match status" value="1"/>
</dbReference>
<dbReference type="PANTHER" id="PTHR46211:SF14">
    <property type="entry name" value="GLYCEROPHOSPHODIESTER PHOSPHODIESTERASE"/>
    <property type="match status" value="1"/>
</dbReference>
<protein>
    <recommendedName>
        <fullName evidence="2">GP-PDE domain-containing protein</fullName>
    </recommendedName>
</protein>
<dbReference type="PANTHER" id="PTHR46211">
    <property type="entry name" value="GLYCEROPHOSPHORYL DIESTER PHOSPHODIESTERASE"/>
    <property type="match status" value="1"/>
</dbReference>
<sequence length="358" mass="39807">MTRYLLIFVTLLGFYQQPVAASEVTLLQAFHVAEIYTANSPSGHDTDTYNGDPHYVIEVPVDNEMKRVWIHRTHGRVSKIESGPVEATNLEYQWPGIRVVAHRGGVGLDVPENTLPAIQRAIDIGAQLVEIDIRETRDGHLILMHDTTVDRTTDGSGRVEELTLEEIKALDAGGWHSGRYRGTEVPTLQEALALMKGKISPDLDFKDGDVEKLVAVVNSVGVAGESYYHGSIENSRKLNDLQPDIFLRPSVSHSVDIHQTVRSLWPPLINLNWHAVTDENIRLIHLLGAQAFVNTLSTADTLLNVELAAEAGADYIQTDYPDKVIALLREKGLMYDESKDVSGRIHPLGNERLSYPLR</sequence>
<dbReference type="EMBL" id="MASR01000001">
    <property type="protein sequence ID" value="OFE13580.1"/>
    <property type="molecule type" value="Genomic_DNA"/>
</dbReference>
<accession>A0A1E8CMB3</accession>
<evidence type="ECO:0000313" key="3">
    <source>
        <dbReference type="EMBL" id="OFE13580.1"/>
    </source>
</evidence>
<dbReference type="SUPFAM" id="SSF51695">
    <property type="entry name" value="PLC-like phosphodiesterases"/>
    <property type="match status" value="1"/>
</dbReference>
<keyword evidence="4" id="KW-1185">Reference proteome</keyword>
<evidence type="ECO:0000259" key="2">
    <source>
        <dbReference type="PROSITE" id="PS51704"/>
    </source>
</evidence>
<organism evidence="3 4">
    <name type="scientific">Pseudohongiella acticola</name>
    <dbReference type="NCBI Taxonomy" id="1524254"/>
    <lineage>
        <taxon>Bacteria</taxon>
        <taxon>Pseudomonadati</taxon>
        <taxon>Pseudomonadota</taxon>
        <taxon>Gammaproteobacteria</taxon>
        <taxon>Pseudomonadales</taxon>
        <taxon>Pseudohongiellaceae</taxon>
        <taxon>Pseudohongiella</taxon>
    </lineage>
</organism>
<proteinExistence type="predicted"/>
<evidence type="ECO:0000256" key="1">
    <source>
        <dbReference type="SAM" id="SignalP"/>
    </source>
</evidence>
<dbReference type="AlphaFoldDB" id="A0A1E8CMB3"/>
<reference evidence="4" key="1">
    <citation type="submission" date="2016-07" db="EMBL/GenBank/DDBJ databases">
        <authorList>
            <person name="Florea S."/>
            <person name="Webb J.S."/>
            <person name="Jaromczyk J."/>
            <person name="Schardl C.L."/>
        </authorList>
    </citation>
    <scope>NUCLEOTIDE SEQUENCE [LARGE SCALE GENOMIC DNA]</scope>
    <source>
        <strain evidence="4">KCTC 42131</strain>
    </source>
</reference>
<dbReference type="GO" id="GO:0008081">
    <property type="term" value="F:phosphoric diester hydrolase activity"/>
    <property type="evidence" value="ECO:0007669"/>
    <property type="project" value="InterPro"/>
</dbReference>
<evidence type="ECO:0000313" key="4">
    <source>
        <dbReference type="Proteomes" id="UP000175669"/>
    </source>
</evidence>
<dbReference type="InterPro" id="IPR017946">
    <property type="entry name" value="PLC-like_Pdiesterase_TIM-brl"/>
</dbReference>
<keyword evidence="1" id="KW-0732">Signal</keyword>
<name>A0A1E8CMB3_9GAMM</name>
<dbReference type="RefSeq" id="WP_070117797.1">
    <property type="nucleotide sequence ID" value="NZ_CAXATG010000003.1"/>
</dbReference>
<dbReference type="STRING" id="1524254.PHACT_10905"/>
<dbReference type="GO" id="GO:0006629">
    <property type="term" value="P:lipid metabolic process"/>
    <property type="evidence" value="ECO:0007669"/>
    <property type="project" value="InterPro"/>
</dbReference>